<protein>
    <submittedName>
        <fullName evidence="2">Uncharacterized protein</fullName>
    </submittedName>
</protein>
<comment type="caution">
    <text evidence="2">The sequence shown here is derived from an EMBL/GenBank/DDBJ whole genome shotgun (WGS) entry which is preliminary data.</text>
</comment>
<feature type="region of interest" description="Disordered" evidence="1">
    <location>
        <begin position="51"/>
        <end position="71"/>
    </location>
</feature>
<reference evidence="2 3" key="1">
    <citation type="submission" date="2018-10" db="EMBL/GenBank/DDBJ databases">
        <title>Natronolimnobius sp. XQ-INN 246 isolated from Inner Mongolia Autonomous Region of China.</title>
        <authorList>
            <person name="Xue Q."/>
        </authorList>
    </citation>
    <scope>NUCLEOTIDE SEQUENCE [LARGE SCALE GENOMIC DNA]</scope>
    <source>
        <strain evidence="2 3">XQ-INN 246</strain>
    </source>
</reference>
<name>A0A4S3TUW6_9EURY</name>
<sequence length="79" mass="8910">MGLNDAEPKDELSEAAVLIDLILLSAAHVELRYEDNEEMHTWLDRFQDKWLGPQDAPKQKPDAENGVQGPSLRLVCLQP</sequence>
<evidence type="ECO:0000313" key="2">
    <source>
        <dbReference type="EMBL" id="THE66468.1"/>
    </source>
</evidence>
<evidence type="ECO:0000313" key="3">
    <source>
        <dbReference type="Proteomes" id="UP000318864"/>
    </source>
</evidence>
<accession>A0A4S3TUW6</accession>
<keyword evidence="3" id="KW-1185">Reference proteome</keyword>
<dbReference type="EMBL" id="RBZW01000007">
    <property type="protein sequence ID" value="THE66468.1"/>
    <property type="molecule type" value="Genomic_DNA"/>
</dbReference>
<organism evidence="2 3">
    <name type="scientific">Salinadaptatus halalkaliphilus</name>
    <dbReference type="NCBI Taxonomy" id="2419781"/>
    <lineage>
        <taxon>Archaea</taxon>
        <taxon>Methanobacteriati</taxon>
        <taxon>Methanobacteriota</taxon>
        <taxon>Stenosarchaea group</taxon>
        <taxon>Halobacteria</taxon>
        <taxon>Halobacteriales</taxon>
        <taxon>Natrialbaceae</taxon>
        <taxon>Salinadaptatus</taxon>
    </lineage>
</organism>
<dbReference type="AlphaFoldDB" id="A0A4S3TUW6"/>
<gene>
    <name evidence="2" type="ORF">D8Y22_02085</name>
</gene>
<dbReference type="Proteomes" id="UP000318864">
    <property type="component" value="Unassembled WGS sequence"/>
</dbReference>
<proteinExistence type="predicted"/>
<evidence type="ECO:0000256" key="1">
    <source>
        <dbReference type="SAM" id="MobiDB-lite"/>
    </source>
</evidence>